<keyword evidence="4" id="KW-1185">Reference proteome</keyword>
<dbReference type="Gene3D" id="1.10.10.60">
    <property type="entry name" value="Homeodomain-like"/>
    <property type="match status" value="1"/>
</dbReference>
<dbReference type="SMART" id="SM00342">
    <property type="entry name" value="HTH_ARAC"/>
    <property type="match status" value="1"/>
</dbReference>
<comment type="caution">
    <text evidence="3">The sequence shown here is derived from an EMBL/GenBank/DDBJ whole genome shotgun (WGS) entry which is preliminary data.</text>
</comment>
<dbReference type="RefSeq" id="WP_052052637.1">
    <property type="nucleotide sequence ID" value="NZ_AWTM01000010.1"/>
</dbReference>
<reference evidence="3 4" key="1">
    <citation type="submission" date="2013-09" db="EMBL/GenBank/DDBJ databases">
        <title>High correlation between genotypes and phenotypes of environmental bacteria Comamonas testosteroni strains.</title>
        <authorList>
            <person name="Liu L."/>
            <person name="Zhu W."/>
            <person name="Xia X."/>
            <person name="Xu B."/>
            <person name="Luo M."/>
            <person name="Wang G."/>
        </authorList>
    </citation>
    <scope>NUCLEOTIDE SEQUENCE [LARGE SCALE GENOMIC DNA]</scope>
    <source>
        <strain evidence="3 4">DF2</strain>
    </source>
</reference>
<evidence type="ECO:0000259" key="2">
    <source>
        <dbReference type="PROSITE" id="PS01124"/>
    </source>
</evidence>
<dbReference type="PROSITE" id="PS01124">
    <property type="entry name" value="HTH_ARAC_FAMILY_2"/>
    <property type="match status" value="1"/>
</dbReference>
<evidence type="ECO:0000313" key="3">
    <source>
        <dbReference type="EMBL" id="KGH20239.1"/>
    </source>
</evidence>
<protein>
    <recommendedName>
        <fullName evidence="2">HTH araC/xylS-type domain-containing protein</fullName>
    </recommendedName>
</protein>
<feature type="domain" description="HTH araC/xylS-type" evidence="2">
    <location>
        <begin position="237"/>
        <end position="323"/>
    </location>
</feature>
<sequence>MQFWDFTRSPASVQLLLEAGAKRGLRARDLLQGSGLTQERLADAEISIDPAQEVAVIRNLLTLIPDEPGLGLLVGMRYHATAYGILGLGMLSAASGLDALLLAHRFLSLTFALAMLEHERSDGMHRLKFVASPALEPALREFAVQRAVGATCRLMLDVLGADTQLEALSLSMKRSPHMPYAIGGVRIEWGSQSNELRVTQATMAQALPQASAATYAMCVRMCEDLMTKRRTSLSTGTLLREMLAAQPDGSSANLQQVAGWLHVSERSLKRRLHDEGLSFRKLHEEVRRARADKLLIGSELSVAEIAARLGYSDVSAFSLTLPRFHVQQKVGNFS</sequence>
<dbReference type="Pfam" id="PF12833">
    <property type="entry name" value="HTH_18"/>
    <property type="match status" value="1"/>
</dbReference>
<dbReference type="GO" id="GO:0005829">
    <property type="term" value="C:cytosol"/>
    <property type="evidence" value="ECO:0007669"/>
    <property type="project" value="TreeGrafter"/>
</dbReference>
<gene>
    <name evidence="3" type="ORF">P608_03150</name>
</gene>
<dbReference type="InterPro" id="IPR032687">
    <property type="entry name" value="AraC-type_N"/>
</dbReference>
<evidence type="ECO:0000313" key="4">
    <source>
        <dbReference type="Proteomes" id="UP000029549"/>
    </source>
</evidence>
<dbReference type="GO" id="GO:0003700">
    <property type="term" value="F:DNA-binding transcription factor activity"/>
    <property type="evidence" value="ECO:0007669"/>
    <property type="project" value="InterPro"/>
</dbReference>
<dbReference type="GO" id="GO:0000976">
    <property type="term" value="F:transcription cis-regulatory region binding"/>
    <property type="evidence" value="ECO:0007669"/>
    <property type="project" value="TreeGrafter"/>
</dbReference>
<dbReference type="InterPro" id="IPR018060">
    <property type="entry name" value="HTH_AraC"/>
</dbReference>
<name>A0A0E3BZ46_9BURK</name>
<keyword evidence="1" id="KW-0238">DNA-binding</keyword>
<dbReference type="EMBL" id="AWTP01000017">
    <property type="protein sequence ID" value="KGH20239.1"/>
    <property type="molecule type" value="Genomic_DNA"/>
</dbReference>
<dbReference type="Pfam" id="PF12625">
    <property type="entry name" value="Arabinose_bd"/>
    <property type="match status" value="1"/>
</dbReference>
<proteinExistence type="predicted"/>
<dbReference type="Proteomes" id="UP000029549">
    <property type="component" value="Unassembled WGS sequence"/>
</dbReference>
<dbReference type="PANTHER" id="PTHR47894:SF1">
    <property type="entry name" value="HTH-TYPE TRANSCRIPTIONAL REGULATOR VQSM"/>
    <property type="match status" value="1"/>
</dbReference>
<organism evidence="3 4">
    <name type="scientific">Comamonas thiooxydans</name>
    <dbReference type="NCBI Taxonomy" id="363952"/>
    <lineage>
        <taxon>Bacteria</taxon>
        <taxon>Pseudomonadati</taxon>
        <taxon>Pseudomonadota</taxon>
        <taxon>Betaproteobacteria</taxon>
        <taxon>Burkholderiales</taxon>
        <taxon>Comamonadaceae</taxon>
        <taxon>Comamonas</taxon>
    </lineage>
</organism>
<dbReference type="AlphaFoldDB" id="A0A0E3BZ46"/>
<accession>A0A0E3BZ46</accession>
<feature type="non-terminal residue" evidence="3">
    <location>
        <position position="334"/>
    </location>
</feature>
<dbReference type="PANTHER" id="PTHR47894">
    <property type="entry name" value="HTH-TYPE TRANSCRIPTIONAL REGULATOR GADX"/>
    <property type="match status" value="1"/>
</dbReference>
<evidence type="ECO:0000256" key="1">
    <source>
        <dbReference type="ARBA" id="ARBA00023125"/>
    </source>
</evidence>